<evidence type="ECO:0000256" key="5">
    <source>
        <dbReference type="ARBA" id="ARBA00022840"/>
    </source>
</evidence>
<dbReference type="Proteomes" id="UP000189933">
    <property type="component" value="Unassembled WGS sequence"/>
</dbReference>
<keyword evidence="11" id="KW-1185">Reference proteome</keyword>
<feature type="domain" description="Carbohydrate kinase PfkB" evidence="9">
    <location>
        <begin position="12"/>
        <end position="297"/>
    </location>
</feature>
<dbReference type="GO" id="GO:0005829">
    <property type="term" value="C:cytosol"/>
    <property type="evidence" value="ECO:0007669"/>
    <property type="project" value="TreeGrafter"/>
</dbReference>
<accession>A0A1T4Q6M1</accession>
<dbReference type="FunFam" id="3.40.1190.20:FF:000001">
    <property type="entry name" value="Phosphofructokinase"/>
    <property type="match status" value="1"/>
</dbReference>
<dbReference type="AlphaFoldDB" id="A0A1T4Q6M1"/>
<dbReference type="GO" id="GO:0008662">
    <property type="term" value="F:1-phosphofructokinase activity"/>
    <property type="evidence" value="ECO:0007669"/>
    <property type="project" value="UniProtKB-UniRule"/>
</dbReference>
<comment type="similarity">
    <text evidence="1">Belongs to the carbohydrate kinase pfkB family.</text>
</comment>
<dbReference type="GO" id="GO:0005524">
    <property type="term" value="F:ATP binding"/>
    <property type="evidence" value="ECO:0007669"/>
    <property type="project" value="UniProtKB-UniRule"/>
</dbReference>
<dbReference type="PIRSF" id="PIRSF000535">
    <property type="entry name" value="1PFK/6PFK/LacC"/>
    <property type="match status" value="1"/>
</dbReference>
<dbReference type="NCBIfam" id="TIGR03168">
    <property type="entry name" value="1-PFK"/>
    <property type="match status" value="1"/>
</dbReference>
<evidence type="ECO:0000256" key="1">
    <source>
        <dbReference type="ARBA" id="ARBA00005380"/>
    </source>
</evidence>
<comment type="function">
    <text evidence="8">Catalyzes the ATP-dependent phosphorylation of fructose-l-phosphate to fructose-l,6-bisphosphate.</text>
</comment>
<dbReference type="Gene3D" id="3.40.1190.20">
    <property type="match status" value="1"/>
</dbReference>
<dbReference type="EC" id="2.7.1.144" evidence="7"/>
<dbReference type="GO" id="GO:0044281">
    <property type="term" value="P:small molecule metabolic process"/>
    <property type="evidence" value="ECO:0007669"/>
    <property type="project" value="UniProtKB-ARBA"/>
</dbReference>
<evidence type="ECO:0000256" key="7">
    <source>
        <dbReference type="PIRNR" id="PIRNR000535"/>
    </source>
</evidence>
<dbReference type="EMBL" id="FUXM01000016">
    <property type="protein sequence ID" value="SJZ99349.1"/>
    <property type="molecule type" value="Genomic_DNA"/>
</dbReference>
<comment type="catalytic activity">
    <reaction evidence="6 8">
        <text>beta-D-fructose 1-phosphate + ATP = beta-D-fructose 1,6-bisphosphate + ADP + H(+)</text>
        <dbReference type="Rhea" id="RHEA:14213"/>
        <dbReference type="ChEBI" id="CHEBI:15378"/>
        <dbReference type="ChEBI" id="CHEBI:30616"/>
        <dbReference type="ChEBI" id="CHEBI:32966"/>
        <dbReference type="ChEBI" id="CHEBI:138881"/>
        <dbReference type="ChEBI" id="CHEBI:456216"/>
        <dbReference type="EC" id="2.7.1.56"/>
    </reaction>
</comment>
<dbReference type="PANTHER" id="PTHR46566:SF2">
    <property type="entry name" value="ATP-DEPENDENT 6-PHOSPHOFRUCTOKINASE ISOZYME 2"/>
    <property type="match status" value="1"/>
</dbReference>
<dbReference type="OrthoDB" id="9801219at2"/>
<dbReference type="InterPro" id="IPR029056">
    <property type="entry name" value="Ribokinase-like"/>
</dbReference>
<evidence type="ECO:0000256" key="4">
    <source>
        <dbReference type="ARBA" id="ARBA00022777"/>
    </source>
</evidence>
<proteinExistence type="inferred from homology"/>
<dbReference type="GO" id="GO:2001059">
    <property type="term" value="P:D-tagatose 6-phosphate catabolic process"/>
    <property type="evidence" value="ECO:0007669"/>
    <property type="project" value="UniProtKB-UniPathway"/>
</dbReference>
<dbReference type="InterPro" id="IPR011611">
    <property type="entry name" value="PfkB_dom"/>
</dbReference>
<comment type="catalytic activity">
    <reaction evidence="7">
        <text>D-tagatofuranose 6-phosphate + ATP = D-tagatofuranose 1,6-bisphosphate + ADP + H(+)</text>
        <dbReference type="Rhea" id="RHEA:12420"/>
        <dbReference type="ChEBI" id="CHEBI:15378"/>
        <dbReference type="ChEBI" id="CHEBI:30616"/>
        <dbReference type="ChEBI" id="CHEBI:58694"/>
        <dbReference type="ChEBI" id="CHEBI:58695"/>
        <dbReference type="ChEBI" id="CHEBI:456216"/>
        <dbReference type="EC" id="2.7.1.144"/>
    </reaction>
</comment>
<dbReference type="RefSeq" id="WP_078665619.1">
    <property type="nucleotide sequence ID" value="NZ_FUXM01000016.1"/>
</dbReference>
<evidence type="ECO:0000313" key="11">
    <source>
        <dbReference type="Proteomes" id="UP000189933"/>
    </source>
</evidence>
<dbReference type="NCBIfam" id="TIGR03828">
    <property type="entry name" value="pfkB"/>
    <property type="match status" value="1"/>
</dbReference>
<comment type="similarity">
    <text evidence="7">Belongs to the carbohydrate kinase PfkB family. LacC subfamily.</text>
</comment>
<sequence length="314" mass="32966">MNSAAVVTVTLNPALDKTVTVEGFTAGSLNRVQEVRLDPGGKGVNVARVLKNFGVSVLATGFIAGMQGKLLLKALEDEGITTAFVSVPGETRTNLKVVDLATRQTTEINEPGFVVDSARMQTFYQLLDSVLEQTAYLILGGSLPQGAAADTYRELISRAKAKGVKVVLDADGEALRAGLAAQPFAVKPNLAELENLLGRSLQDTEAIIAAGSQLLEQGVELAVISRGSKGAVVLNREEVIVTEPFPIVPQSTVGAGDTMVAALVYALLQQKPLAETAAWATAAGTIAASKAGTQVCTREEVEANLARVKVINWR</sequence>
<gene>
    <name evidence="10" type="ORF">SAMN02745885_01556</name>
</gene>
<evidence type="ECO:0000259" key="9">
    <source>
        <dbReference type="Pfam" id="PF00294"/>
    </source>
</evidence>
<dbReference type="CDD" id="cd01164">
    <property type="entry name" value="FruK_PfkB_like"/>
    <property type="match status" value="1"/>
</dbReference>
<comment type="pathway">
    <text evidence="7">Carbohydrate metabolism; D-tagatose 6-phosphate degradation; D-glyceraldehyde 3-phosphate and glycerone phosphate from D-tagatose 6-phosphate: step 1/2.</text>
</comment>
<dbReference type="InterPro" id="IPR002173">
    <property type="entry name" value="Carboh/pur_kinase_PfkB_CS"/>
</dbReference>
<evidence type="ECO:0000256" key="2">
    <source>
        <dbReference type="ARBA" id="ARBA00022679"/>
    </source>
</evidence>
<organism evidence="10 11">
    <name type="scientific">Carboxydocella sporoproducens DSM 16521</name>
    <dbReference type="NCBI Taxonomy" id="1121270"/>
    <lineage>
        <taxon>Bacteria</taxon>
        <taxon>Bacillati</taxon>
        <taxon>Bacillota</taxon>
        <taxon>Clostridia</taxon>
        <taxon>Eubacteriales</taxon>
        <taxon>Clostridiales Family XVI. Incertae Sedis</taxon>
        <taxon>Carboxydocella</taxon>
    </lineage>
</organism>
<keyword evidence="5 7" id="KW-0067">ATP-binding</keyword>
<dbReference type="InterPro" id="IPR022463">
    <property type="entry name" value="1-PFruKinase"/>
</dbReference>
<dbReference type="UniPathway" id="UPA00704">
    <property type="reaction ID" value="UER00715"/>
</dbReference>
<evidence type="ECO:0000313" key="10">
    <source>
        <dbReference type="EMBL" id="SJZ99349.1"/>
    </source>
</evidence>
<keyword evidence="7" id="KW-0423">Lactose metabolism</keyword>
<dbReference type="InterPro" id="IPR017583">
    <property type="entry name" value="Tagatose/fructose_Pkinase"/>
</dbReference>
<dbReference type="Pfam" id="PF00294">
    <property type="entry name" value="PfkB"/>
    <property type="match status" value="1"/>
</dbReference>
<dbReference type="GO" id="GO:0005988">
    <property type="term" value="P:lactose metabolic process"/>
    <property type="evidence" value="ECO:0007669"/>
    <property type="project" value="UniProtKB-KW"/>
</dbReference>
<evidence type="ECO:0000256" key="8">
    <source>
        <dbReference type="RuleBase" id="RU369061"/>
    </source>
</evidence>
<evidence type="ECO:0000256" key="3">
    <source>
        <dbReference type="ARBA" id="ARBA00022741"/>
    </source>
</evidence>
<dbReference type="PANTHER" id="PTHR46566">
    <property type="entry name" value="1-PHOSPHOFRUCTOKINASE-RELATED"/>
    <property type="match status" value="1"/>
</dbReference>
<evidence type="ECO:0000256" key="6">
    <source>
        <dbReference type="ARBA" id="ARBA00047745"/>
    </source>
</evidence>
<dbReference type="GO" id="GO:0016052">
    <property type="term" value="P:carbohydrate catabolic process"/>
    <property type="evidence" value="ECO:0007669"/>
    <property type="project" value="UniProtKB-ARBA"/>
</dbReference>
<reference evidence="11" key="1">
    <citation type="submission" date="2017-02" db="EMBL/GenBank/DDBJ databases">
        <authorList>
            <person name="Varghese N."/>
            <person name="Submissions S."/>
        </authorList>
    </citation>
    <scope>NUCLEOTIDE SEQUENCE [LARGE SCALE GENOMIC DNA]</scope>
    <source>
        <strain evidence="11">DSM 16521</strain>
    </source>
</reference>
<keyword evidence="3 7" id="KW-0547">Nucleotide-binding</keyword>
<dbReference type="PROSITE" id="PS00584">
    <property type="entry name" value="PFKB_KINASES_2"/>
    <property type="match status" value="1"/>
</dbReference>
<name>A0A1T4Q6M1_9FIRM</name>
<keyword evidence="2 7" id="KW-0808">Transferase</keyword>
<dbReference type="GO" id="GO:0009024">
    <property type="term" value="F:tagatose-6-phosphate kinase activity"/>
    <property type="evidence" value="ECO:0007669"/>
    <property type="project" value="UniProtKB-EC"/>
</dbReference>
<dbReference type="SUPFAM" id="SSF53613">
    <property type="entry name" value="Ribokinase-like"/>
    <property type="match status" value="1"/>
</dbReference>
<protein>
    <recommendedName>
        <fullName evidence="7">Tagatose-6-phosphate kinase</fullName>
        <ecNumber evidence="7">2.7.1.144</ecNumber>
    </recommendedName>
</protein>
<keyword evidence="4 8" id="KW-0418">Kinase</keyword>